<proteinExistence type="inferred from homology"/>
<dbReference type="SUPFAM" id="SSF53335">
    <property type="entry name" value="S-adenosyl-L-methionine-dependent methyltransferases"/>
    <property type="match status" value="1"/>
</dbReference>
<dbReference type="EC" id="2.1.1.72" evidence="2"/>
<dbReference type="GO" id="GO:0009007">
    <property type="term" value="F:site-specific DNA-methyltransferase (adenine-specific) activity"/>
    <property type="evidence" value="ECO:0007669"/>
    <property type="project" value="UniProtKB-EC"/>
</dbReference>
<dbReference type="AlphaFoldDB" id="M1P065"/>
<keyword evidence="3 8" id="KW-0489">Methyltransferase</keyword>
<dbReference type="InterPro" id="IPR012327">
    <property type="entry name" value="MeTrfase_D12"/>
</dbReference>
<dbReference type="InterPro" id="IPR029063">
    <property type="entry name" value="SAM-dependent_MTases_sf"/>
</dbReference>
<dbReference type="STRING" id="1121362.A605_10825"/>
<dbReference type="GO" id="GO:1904047">
    <property type="term" value="F:S-adenosyl-L-methionine binding"/>
    <property type="evidence" value="ECO:0007669"/>
    <property type="project" value="TreeGrafter"/>
</dbReference>
<organism evidence="8 9">
    <name type="scientific">Corynebacterium halotolerans YIM 70093 = DSM 44683</name>
    <dbReference type="NCBI Taxonomy" id="1121362"/>
    <lineage>
        <taxon>Bacteria</taxon>
        <taxon>Bacillati</taxon>
        <taxon>Actinomycetota</taxon>
        <taxon>Actinomycetes</taxon>
        <taxon>Mycobacteriales</taxon>
        <taxon>Corynebacteriaceae</taxon>
        <taxon>Corynebacterium</taxon>
    </lineage>
</organism>
<comment type="catalytic activity">
    <reaction evidence="6">
        <text>a 2'-deoxyadenosine in DNA + S-adenosyl-L-methionine = an N(6)-methyl-2'-deoxyadenosine in DNA + S-adenosyl-L-homocysteine + H(+)</text>
        <dbReference type="Rhea" id="RHEA:15197"/>
        <dbReference type="Rhea" id="RHEA-COMP:12418"/>
        <dbReference type="Rhea" id="RHEA-COMP:12419"/>
        <dbReference type="ChEBI" id="CHEBI:15378"/>
        <dbReference type="ChEBI" id="CHEBI:57856"/>
        <dbReference type="ChEBI" id="CHEBI:59789"/>
        <dbReference type="ChEBI" id="CHEBI:90615"/>
        <dbReference type="ChEBI" id="CHEBI:90616"/>
        <dbReference type="EC" id="2.1.1.72"/>
    </reaction>
</comment>
<dbReference type="PIRSF" id="PIRSF000398">
    <property type="entry name" value="M_m6A_EcoRV"/>
    <property type="match status" value="1"/>
</dbReference>
<dbReference type="Gene3D" id="3.40.50.150">
    <property type="entry name" value="Vaccinia Virus protein VP39"/>
    <property type="match status" value="1"/>
</dbReference>
<dbReference type="KEGG" id="chn:A605_10825"/>
<dbReference type="InterPro" id="IPR023095">
    <property type="entry name" value="Ade_MeTrfase_dom_2"/>
</dbReference>
<dbReference type="PANTHER" id="PTHR30481">
    <property type="entry name" value="DNA ADENINE METHYLASE"/>
    <property type="match status" value="1"/>
</dbReference>
<dbReference type="PATRIC" id="fig|1121362.3.peg.2195"/>
<name>M1P065_9CORY</name>
<evidence type="ECO:0000256" key="1">
    <source>
        <dbReference type="ARBA" id="ARBA00006594"/>
    </source>
</evidence>
<accession>M1P065</accession>
<feature type="binding site" evidence="7">
    <location>
        <position position="11"/>
    </location>
    <ligand>
        <name>S-adenosyl-L-methionine</name>
        <dbReference type="ChEBI" id="CHEBI:59789"/>
    </ligand>
</feature>
<reference evidence="8 9" key="1">
    <citation type="journal article" date="2012" name="Stand. Genomic Sci.">
        <title>Genome sequence of the halotolerant bacterium Corynebacterium halotolerans type strain YIM 70093(T) (= DSM 44683(T)).</title>
        <authorList>
            <person name="Ruckert C."/>
            <person name="Albersmeier A."/>
            <person name="Al-Dilaimi A."/>
            <person name="Niehaus K."/>
            <person name="Szczepanowski R."/>
            <person name="Kalinowski J."/>
        </authorList>
    </citation>
    <scope>NUCLEOTIDE SEQUENCE [LARGE SCALE GENOMIC DNA]</scope>
    <source>
        <strain evidence="8">YIM 70093</strain>
    </source>
</reference>
<dbReference type="PANTHER" id="PTHR30481:SF3">
    <property type="entry name" value="DNA ADENINE METHYLASE"/>
    <property type="match status" value="1"/>
</dbReference>
<evidence type="ECO:0000256" key="2">
    <source>
        <dbReference type="ARBA" id="ARBA00011900"/>
    </source>
</evidence>
<feature type="binding site" evidence="7">
    <location>
        <position position="7"/>
    </location>
    <ligand>
        <name>S-adenosyl-L-methionine</name>
        <dbReference type="ChEBI" id="CHEBI:59789"/>
    </ligand>
</feature>
<protein>
    <recommendedName>
        <fullName evidence="2">site-specific DNA-methyltransferase (adenine-specific)</fullName>
        <ecNumber evidence="2">2.1.1.72</ecNumber>
    </recommendedName>
</protein>
<dbReference type="NCBIfam" id="TIGR00571">
    <property type="entry name" value="dam"/>
    <property type="match status" value="1"/>
</dbReference>
<dbReference type="RefSeq" id="WP_015401581.1">
    <property type="nucleotide sequence ID" value="NC_020302.1"/>
</dbReference>
<evidence type="ECO:0000256" key="6">
    <source>
        <dbReference type="ARBA" id="ARBA00047942"/>
    </source>
</evidence>
<dbReference type="HOGENOM" id="CLU_063430_0_0_11"/>
<dbReference type="Gene3D" id="1.10.1020.10">
    <property type="entry name" value="Adenine-specific Methyltransferase, Domain 2"/>
    <property type="match status" value="1"/>
</dbReference>
<dbReference type="eggNOG" id="COG0338">
    <property type="taxonomic scope" value="Bacteria"/>
</dbReference>
<feature type="binding site" evidence="7">
    <location>
        <position position="51"/>
    </location>
    <ligand>
        <name>S-adenosyl-L-methionine</name>
        <dbReference type="ChEBI" id="CHEBI:59789"/>
    </ligand>
</feature>
<dbReference type="GO" id="GO:0043565">
    <property type="term" value="F:sequence-specific DNA binding"/>
    <property type="evidence" value="ECO:0007669"/>
    <property type="project" value="TreeGrafter"/>
</dbReference>
<feature type="binding site" evidence="7">
    <location>
        <position position="176"/>
    </location>
    <ligand>
        <name>S-adenosyl-L-methionine</name>
        <dbReference type="ChEBI" id="CHEBI:59789"/>
    </ligand>
</feature>
<dbReference type="InterPro" id="IPR012263">
    <property type="entry name" value="M_m6A_EcoRV"/>
</dbReference>
<evidence type="ECO:0000256" key="5">
    <source>
        <dbReference type="ARBA" id="ARBA00022691"/>
    </source>
</evidence>
<comment type="similarity">
    <text evidence="1">Belongs to the N(4)/N(6)-methyltransferase family.</text>
</comment>
<evidence type="ECO:0000313" key="8">
    <source>
        <dbReference type="EMBL" id="AGF73165.1"/>
    </source>
</evidence>
<dbReference type="GO" id="GO:0009307">
    <property type="term" value="P:DNA restriction-modification system"/>
    <property type="evidence" value="ECO:0007669"/>
    <property type="project" value="InterPro"/>
</dbReference>
<dbReference type="EMBL" id="CP003697">
    <property type="protein sequence ID" value="AGF73165.1"/>
    <property type="molecule type" value="Genomic_DNA"/>
</dbReference>
<keyword evidence="9" id="KW-1185">Reference proteome</keyword>
<evidence type="ECO:0000256" key="7">
    <source>
        <dbReference type="PIRSR" id="PIRSR000398-1"/>
    </source>
</evidence>
<dbReference type="GO" id="GO:0032259">
    <property type="term" value="P:methylation"/>
    <property type="evidence" value="ECO:0007669"/>
    <property type="project" value="UniProtKB-KW"/>
</dbReference>
<dbReference type="OrthoDB" id="9805629at2"/>
<keyword evidence="5" id="KW-0949">S-adenosyl-L-methionine</keyword>
<dbReference type="Pfam" id="PF02086">
    <property type="entry name" value="MethyltransfD12"/>
    <property type="match status" value="1"/>
</dbReference>
<evidence type="ECO:0000256" key="4">
    <source>
        <dbReference type="ARBA" id="ARBA00022679"/>
    </source>
</evidence>
<dbReference type="REBASE" id="60704">
    <property type="entry name" value="M2.Cha44683ORF10820P"/>
</dbReference>
<gene>
    <name evidence="8" type="ORF">A605_10825</name>
</gene>
<dbReference type="PRINTS" id="PR00505">
    <property type="entry name" value="D12N6MTFRASE"/>
</dbReference>
<dbReference type="GO" id="GO:0006298">
    <property type="term" value="P:mismatch repair"/>
    <property type="evidence" value="ECO:0007669"/>
    <property type="project" value="TreeGrafter"/>
</dbReference>
<evidence type="ECO:0000313" key="9">
    <source>
        <dbReference type="Proteomes" id="UP000011723"/>
    </source>
</evidence>
<dbReference type="Proteomes" id="UP000011723">
    <property type="component" value="Chromosome"/>
</dbReference>
<keyword evidence="4 8" id="KW-0808">Transferase</keyword>
<evidence type="ECO:0000256" key="3">
    <source>
        <dbReference type="ARBA" id="ARBA00022603"/>
    </source>
</evidence>
<sequence length="265" mass="30551">MKPVLKWAGGKTQLLPHLRPFFNPEKRYIEPFLGGGALLFDLMPEAAVVNDSNRELMATYRAIREEPDAVFEAVQSHRNEKEYFLELRAVDPETLDPVALAGRMIFLNKTCFNGLYRVNRQNRFNVPFGNYRRPSLPGLEYLRELSAFLQRVEIHDGDYRDFLRKVVRPGDQVFLDPPYDPISRYSDFTRYTPAKFFADDQSEVAELARELSERGVFVVITNSDTELIRSLYEGFRIHEVAVRRAINKDPEKRGGSELIMVGQAA</sequence>